<organism evidence="9 10">
    <name type="scientific">Staphylococcus rostri</name>
    <dbReference type="NCBI Taxonomy" id="522262"/>
    <lineage>
        <taxon>Bacteria</taxon>
        <taxon>Bacillati</taxon>
        <taxon>Bacillota</taxon>
        <taxon>Bacilli</taxon>
        <taxon>Bacillales</taxon>
        <taxon>Staphylococcaceae</taxon>
        <taxon>Staphylococcus</taxon>
    </lineage>
</organism>
<feature type="region of interest" description="Disordered" evidence="5">
    <location>
        <begin position="1022"/>
        <end position="1128"/>
    </location>
</feature>
<evidence type="ECO:0000313" key="10">
    <source>
        <dbReference type="Proteomes" id="UP000242752"/>
    </source>
</evidence>
<feature type="compositionally biased region" description="Polar residues" evidence="5">
    <location>
        <begin position="146"/>
        <end position="169"/>
    </location>
</feature>
<reference evidence="9 10" key="1">
    <citation type="submission" date="2017-08" db="EMBL/GenBank/DDBJ databases">
        <title>Draft genome sequences of 64 type strains of genus Staph aureus.</title>
        <authorList>
            <person name="Cole K."/>
            <person name="Golubchik T."/>
            <person name="Russell J."/>
            <person name="Foster D."/>
            <person name="Llewelyn M."/>
            <person name="Wilson D."/>
            <person name="Crook D."/>
            <person name="Paul J."/>
        </authorList>
    </citation>
    <scope>NUCLEOTIDE SEQUENCE [LARGE SCALE GENOMIC DNA]</scope>
    <source>
        <strain evidence="9 10">DSM 21968</strain>
    </source>
</reference>
<feature type="compositionally biased region" description="Low complexity" evidence="5">
    <location>
        <begin position="119"/>
        <end position="139"/>
    </location>
</feature>
<name>A0A2K3YW83_9STAP</name>
<dbReference type="PANTHER" id="PTHR47246:SF1">
    <property type="entry name" value="MUCIN-19"/>
    <property type="match status" value="1"/>
</dbReference>
<feature type="compositionally biased region" description="Basic and acidic residues" evidence="5">
    <location>
        <begin position="1571"/>
        <end position="1585"/>
    </location>
</feature>
<gene>
    <name evidence="9" type="ORF">CD122_01295</name>
</gene>
<feature type="domain" description="Minor extracellular protease Epr GA-like" evidence="8">
    <location>
        <begin position="1399"/>
        <end position="1494"/>
    </location>
</feature>
<keyword evidence="10" id="KW-1185">Reference proteome</keyword>
<feature type="compositionally biased region" description="Basic and acidic residues" evidence="5">
    <location>
        <begin position="1703"/>
        <end position="1718"/>
    </location>
</feature>
<feature type="compositionally biased region" description="Basic and acidic residues" evidence="5">
    <location>
        <begin position="1022"/>
        <end position="1067"/>
    </location>
</feature>
<evidence type="ECO:0000259" key="7">
    <source>
        <dbReference type="Pfam" id="PF04650"/>
    </source>
</evidence>
<feature type="compositionally biased region" description="Basic and acidic residues" evidence="5">
    <location>
        <begin position="1605"/>
        <end position="1634"/>
    </location>
</feature>
<evidence type="ECO:0000256" key="1">
    <source>
        <dbReference type="ARBA" id="ARBA00004613"/>
    </source>
</evidence>
<feature type="compositionally biased region" description="Low complexity" evidence="5">
    <location>
        <begin position="1719"/>
        <end position="1728"/>
    </location>
</feature>
<dbReference type="Proteomes" id="UP000242752">
    <property type="component" value="Unassembled WGS sequence"/>
</dbReference>
<feature type="region of interest" description="Disordered" evidence="5">
    <location>
        <begin position="1346"/>
        <end position="1376"/>
    </location>
</feature>
<dbReference type="GO" id="GO:0005576">
    <property type="term" value="C:extracellular region"/>
    <property type="evidence" value="ECO:0007669"/>
    <property type="project" value="UniProtKB-SubCell"/>
</dbReference>
<sequence>MNNKNNFLSNRLNKYSIRKVSFGTASLLIGATLLFGVNNDAQAAEETTTSSAVTDSQSGEEGPDAVEAPTTESATTENTEEAQQVTPEVETTEAVSEKDVSTEVTEPETVENEADTTEVESATAQQAQEESEEVSNTVETAKETADVTQDTEPVPETKTTAEVSAQDTEVVSEPAQPVSNEVTSAEAPATVEASTTATTGADVPETRYDAALALSEELEKNKEYATATSGTTFRSAFRSVGTTRAATDYTGKIIDYPGDLVVKVDDPTTALAPGNINFAPRFVEGQSKSYAFLVNPDGTITKKSLAVNNGSSIVAYKGNFIELNNNTPEAYVYLSNVGISDGHSVDAIAKVSIIPTKDSDPLNTRYFLTSGRDYLSVASKAGGGASVSLTFLEHKDQADFDNLYNSVQLSQTTKESLLQSLDSIKGETEAVSGLLNVYDLDDYSATKSKDKRKSITFDRDEISKLYVSNETTQRASAILELNGDQVTLTSGPEGKGDTLANNKKVTVTYENQSQLNYTITGTGSSGPAFLPDGLLLLEVPPYHVEDVATTTGQDDQFVIHQTVPMRDVRKPITLPKEITLGVQVPEGVKLSLKENTTSLFTADKSASTSNQLTIVPGKNGVKNLDLLKQQTYYNKIYDMPITASHDLTLADIENNTAKWQQLQQYYDKDEEVLKVPITYTFKNGVETWDDLTTDKPFAVMNVSDEIKNTLRKIDEAAAAVEAAKVADQAAKDALATANTDSLITPTEQAALEAAQQEAVAKKTAATDIVNALPESYRGDMPATLAGLTGINVPAVNDQNENGIEDSIDTQLADAQAKVDAAKAADKAAQDALTAANADGLISQEEADNLADLAKKAADAKTAAETAVSNLPTSPEAVKTQKDTLTNELAGLNGITVPAVNDKDGNGVADDVDAQVEAARQAVEEAKAADKAAKDKLDAANADGLITPTEKAELEAAQQEAQAKKDAATEKVNALPEENKGNLPTELSTLTGINVPEVNDQNENGVDDQVDAQLADTKAKVDAAKAADQAAKDALEKANEDGLITPDEKAELEKLQEEAKSKKDDATDKVNALPEDQKGDLPSELDKLTGIEIPEVNDADANGVADDVDAQRADAEKAVEEAKTADQTAKDALAKAEEDGLITPAEKAELEAAAQEAADKKAAAEDKVNALPEDQKGDLPAELDKLTGIEIPEVNDADANGVADDVDAQRADAEKAVEEAKQADQAAKDALAKANEDGLITPAEKAELEKLQEEAQAKKETATDKVNALPEDQKGDLPSELDKLTGIEVPEVNDSDANGVADDVDAQREDAEKAVEEAKAADQAAKDALAKAEEDGLITPAEKAELEAAQQEAVDKKAAAEEKVNALPEDQKGDLPSELDKLTGIEIPEVNDADANGVADDVDAQRADAEKAVEEAKAADQAAKDALVKANEDGLITPAEKAELEKPQEEAKSKKDEATDKVNALPENQKGDLPSELDKLTGIEIPEVNDADANGVADDVDAQRADAEKAVEEAKEADQAAKEADQAAKDALAKAEEDRLITPAEKAELEAAAQEAADKKSTATEKVNALPEDQKGDLPAELDKLTGIEVPEVNDADSNGVADDVDAQREEAEKAVEEAKAADQAAKDALAKAEEDGLITPAEKAELEKLQEEAQTKKDEATDKVNALPADQRGDLPSELDKLTGIEIPEVNDADSNGVADDIDAQRADAEKAVEEAKQADQAAKDALA</sequence>
<evidence type="ECO:0000256" key="3">
    <source>
        <dbReference type="ARBA" id="ARBA00022729"/>
    </source>
</evidence>
<feature type="non-terminal residue" evidence="9">
    <location>
        <position position="1728"/>
    </location>
</feature>
<feature type="domain" description="Minor extracellular protease Epr GA-like" evidence="8">
    <location>
        <begin position="1203"/>
        <end position="1298"/>
    </location>
</feature>
<feature type="domain" description="Minor extracellular protease Epr GA-like" evidence="8">
    <location>
        <begin position="1006"/>
        <end position="1102"/>
    </location>
</feature>
<evidence type="ECO:0000256" key="2">
    <source>
        <dbReference type="ARBA" id="ARBA00022525"/>
    </source>
</evidence>
<accession>A0A2K3YW83</accession>
<feature type="compositionally biased region" description="Basic and acidic residues" evidence="5">
    <location>
        <begin position="1156"/>
        <end position="1180"/>
    </location>
</feature>
<feature type="compositionally biased region" description="Basic and acidic residues" evidence="5">
    <location>
        <begin position="1248"/>
        <end position="1262"/>
    </location>
</feature>
<evidence type="ECO:0000313" key="9">
    <source>
        <dbReference type="EMBL" id="PNZ29865.1"/>
    </source>
</evidence>
<feature type="domain" description="Minor extracellular protease Epr GA-like" evidence="8">
    <location>
        <begin position="1602"/>
        <end position="1697"/>
    </location>
</feature>
<dbReference type="InterPro" id="IPR005877">
    <property type="entry name" value="YSIRK_signal_dom"/>
</dbReference>
<dbReference type="Pfam" id="PF22775">
    <property type="entry name" value="GA_3"/>
    <property type="match status" value="10"/>
</dbReference>
<feature type="compositionally biased region" description="Basic and acidic residues" evidence="5">
    <location>
        <begin position="1671"/>
        <end position="1683"/>
    </location>
</feature>
<feature type="compositionally biased region" description="Basic and acidic residues" evidence="5">
    <location>
        <begin position="1270"/>
        <end position="1284"/>
    </location>
</feature>
<feature type="compositionally biased region" description="Basic and acidic residues" evidence="5">
    <location>
        <begin position="1074"/>
        <end position="1088"/>
    </location>
</feature>
<evidence type="ECO:0000256" key="6">
    <source>
        <dbReference type="SAM" id="SignalP"/>
    </source>
</evidence>
<dbReference type="PANTHER" id="PTHR47246">
    <property type="entry name" value="MUCIN-19"/>
    <property type="match status" value="1"/>
</dbReference>
<feature type="signal peptide" evidence="6">
    <location>
        <begin position="1"/>
        <end position="43"/>
    </location>
</feature>
<keyword evidence="4" id="KW-0175">Coiled coil</keyword>
<dbReference type="EMBL" id="PPRF01000011">
    <property type="protein sequence ID" value="PNZ29865.1"/>
    <property type="molecule type" value="Genomic_DNA"/>
</dbReference>
<keyword evidence="2" id="KW-0964">Secreted</keyword>
<feature type="compositionally biased region" description="Basic and acidic residues" evidence="5">
    <location>
        <begin position="1352"/>
        <end position="1376"/>
    </location>
</feature>
<feature type="chain" id="PRO_5014398679" evidence="6">
    <location>
        <begin position="44"/>
        <end position="1728"/>
    </location>
</feature>
<comment type="subcellular location">
    <subcellularLocation>
        <location evidence="1">Secreted</location>
    </subcellularLocation>
</comment>
<feature type="domain" description="Minor extracellular protease Epr GA-like" evidence="8">
    <location>
        <begin position="805"/>
        <end position="906"/>
    </location>
</feature>
<feature type="coiled-coil region" evidence="4">
    <location>
        <begin position="908"/>
        <end position="970"/>
    </location>
</feature>
<feature type="region of interest" description="Disordered" evidence="5">
    <location>
        <begin position="42"/>
        <end position="204"/>
    </location>
</feature>
<feature type="compositionally biased region" description="Basic and acidic residues" evidence="5">
    <location>
        <begin position="1304"/>
        <end position="1319"/>
    </location>
</feature>
<dbReference type="NCBIfam" id="TIGR01168">
    <property type="entry name" value="YSIRK_signal"/>
    <property type="match status" value="1"/>
</dbReference>
<feature type="compositionally biased region" description="Basic and acidic residues" evidence="5">
    <location>
        <begin position="1439"/>
        <end position="1459"/>
    </location>
</feature>
<feature type="compositionally biased region" description="Basic and acidic residues" evidence="5">
    <location>
        <begin position="1206"/>
        <end position="1233"/>
    </location>
</feature>
<feature type="region of interest" description="Disordered" evidence="5">
    <location>
        <begin position="1404"/>
        <end position="1728"/>
    </location>
</feature>
<protein>
    <submittedName>
        <fullName evidence="9">Uncharacterized protein</fullName>
    </submittedName>
</protein>
<dbReference type="InterPro" id="IPR054725">
    <property type="entry name" value="Epr_GA-like"/>
</dbReference>
<feature type="compositionally biased region" description="Basic and acidic residues" evidence="5">
    <location>
        <begin position="1500"/>
        <end position="1548"/>
    </location>
</feature>
<feature type="region of interest" description="Disordered" evidence="5">
    <location>
        <begin position="1248"/>
        <end position="1319"/>
    </location>
</feature>
<feature type="domain" description="Minor extracellular protease Epr GA-like" evidence="8">
    <location>
        <begin position="909"/>
        <end position="1004"/>
    </location>
</feature>
<feature type="domain" description="Minor extracellular protease Epr GA-like" evidence="8">
    <location>
        <begin position="1105"/>
        <end position="1200"/>
    </location>
</feature>
<comment type="caution">
    <text evidence="9">The sequence shown here is derived from an EMBL/GenBank/DDBJ whole genome shotgun (WGS) entry which is preliminary data.</text>
</comment>
<feature type="domain" description="YSIRK Gram-positive signal peptide" evidence="7">
    <location>
        <begin position="10"/>
        <end position="35"/>
    </location>
</feature>
<dbReference type="Pfam" id="PF04650">
    <property type="entry name" value="YSIRK_signal"/>
    <property type="match status" value="1"/>
</dbReference>
<feature type="compositionally biased region" description="Acidic residues" evidence="5">
    <location>
        <begin position="105"/>
        <end position="118"/>
    </location>
</feature>
<feature type="domain" description="Minor extracellular protease Epr GA-like" evidence="8">
    <location>
        <begin position="712"/>
        <end position="802"/>
    </location>
</feature>
<evidence type="ECO:0000256" key="4">
    <source>
        <dbReference type="SAM" id="Coils"/>
    </source>
</evidence>
<evidence type="ECO:0000259" key="8">
    <source>
        <dbReference type="Pfam" id="PF22775"/>
    </source>
</evidence>
<dbReference type="OrthoDB" id="2414032at2"/>
<feature type="domain" description="Minor extracellular protease Epr GA-like" evidence="8">
    <location>
        <begin position="1301"/>
        <end position="1396"/>
    </location>
</feature>
<keyword evidence="3 6" id="KW-0732">Signal</keyword>
<feature type="compositionally biased region" description="Basic and acidic residues" evidence="5">
    <location>
        <begin position="1404"/>
        <end position="1431"/>
    </location>
</feature>
<feature type="domain" description="Minor extracellular protease Epr GA-like" evidence="8">
    <location>
        <begin position="1506"/>
        <end position="1599"/>
    </location>
</feature>
<feature type="compositionally biased region" description="Basic and acidic residues" evidence="5">
    <location>
        <begin position="1642"/>
        <end position="1662"/>
    </location>
</feature>
<dbReference type="RefSeq" id="WP_142381166.1">
    <property type="nucleotide sequence ID" value="NZ_PPRF01000011.1"/>
</dbReference>
<feature type="compositionally biased region" description="Low complexity" evidence="5">
    <location>
        <begin position="65"/>
        <end position="77"/>
    </location>
</feature>
<proteinExistence type="predicted"/>
<evidence type="ECO:0000256" key="5">
    <source>
        <dbReference type="SAM" id="MobiDB-lite"/>
    </source>
</evidence>
<feature type="compositionally biased region" description="Basic and acidic residues" evidence="5">
    <location>
        <begin position="1108"/>
        <end position="1128"/>
    </location>
</feature>
<feature type="region of interest" description="Disordered" evidence="5">
    <location>
        <begin position="1151"/>
        <end position="1180"/>
    </location>
</feature>
<feature type="region of interest" description="Disordered" evidence="5">
    <location>
        <begin position="1195"/>
        <end position="1233"/>
    </location>
</feature>